<evidence type="ECO:0000313" key="2">
    <source>
        <dbReference type="Proteomes" id="UP000887013"/>
    </source>
</evidence>
<dbReference type="EMBL" id="BMAW01131842">
    <property type="protein sequence ID" value="GFU41058.1"/>
    <property type="molecule type" value="Genomic_DNA"/>
</dbReference>
<dbReference type="AlphaFoldDB" id="A0A8X6QX17"/>
<evidence type="ECO:0000313" key="1">
    <source>
        <dbReference type="EMBL" id="GFU41058.1"/>
    </source>
</evidence>
<proteinExistence type="predicted"/>
<name>A0A8X6QX17_NEPPI</name>
<keyword evidence="2" id="KW-1185">Reference proteome</keyword>
<dbReference type="Gene3D" id="3.30.420.10">
    <property type="entry name" value="Ribonuclease H-like superfamily/Ribonuclease H"/>
    <property type="match status" value="1"/>
</dbReference>
<dbReference type="SUPFAM" id="SSF53098">
    <property type="entry name" value="Ribonuclease H-like"/>
    <property type="match status" value="1"/>
</dbReference>
<comment type="caution">
    <text evidence="1">The sequence shown here is derived from an EMBL/GenBank/DDBJ whole genome shotgun (WGS) entry which is preliminary data.</text>
</comment>
<dbReference type="GO" id="GO:0003676">
    <property type="term" value="F:nucleic acid binding"/>
    <property type="evidence" value="ECO:0007669"/>
    <property type="project" value="InterPro"/>
</dbReference>
<dbReference type="InterPro" id="IPR012337">
    <property type="entry name" value="RNaseH-like_sf"/>
</dbReference>
<organism evidence="1 2">
    <name type="scientific">Nephila pilipes</name>
    <name type="common">Giant wood spider</name>
    <name type="synonym">Nephila maculata</name>
    <dbReference type="NCBI Taxonomy" id="299642"/>
    <lineage>
        <taxon>Eukaryota</taxon>
        <taxon>Metazoa</taxon>
        <taxon>Ecdysozoa</taxon>
        <taxon>Arthropoda</taxon>
        <taxon>Chelicerata</taxon>
        <taxon>Arachnida</taxon>
        <taxon>Araneae</taxon>
        <taxon>Araneomorphae</taxon>
        <taxon>Entelegynae</taxon>
        <taxon>Araneoidea</taxon>
        <taxon>Nephilidae</taxon>
        <taxon>Nephila</taxon>
    </lineage>
</organism>
<gene>
    <name evidence="1" type="primary">POL_683</name>
    <name evidence="1" type="ORF">NPIL_440581</name>
</gene>
<dbReference type="OrthoDB" id="413122at2759"/>
<dbReference type="InterPro" id="IPR036397">
    <property type="entry name" value="RNaseH_sf"/>
</dbReference>
<dbReference type="Proteomes" id="UP000887013">
    <property type="component" value="Unassembled WGS sequence"/>
</dbReference>
<reference evidence="1" key="1">
    <citation type="submission" date="2020-08" db="EMBL/GenBank/DDBJ databases">
        <title>Multicomponent nature underlies the extraordinary mechanical properties of spider dragline silk.</title>
        <authorList>
            <person name="Kono N."/>
            <person name="Nakamura H."/>
            <person name="Mori M."/>
            <person name="Yoshida Y."/>
            <person name="Ohtoshi R."/>
            <person name="Malay A.D."/>
            <person name="Moran D.A.P."/>
            <person name="Tomita M."/>
            <person name="Numata K."/>
            <person name="Arakawa K."/>
        </authorList>
    </citation>
    <scope>NUCLEOTIDE SEQUENCE</scope>
</reference>
<accession>A0A8X6QX17</accession>
<sequence length="101" mass="11899">MDSYMRTVPMSKNFSAHKERDRKFRSSYSGFQLVLINLVGLFRPSEGFHYCLPCVDRFIKWPEAFPLVEISIEAIAKTYTGWIYRLGQPLRLTNNQETQFN</sequence>
<protein>
    <submittedName>
        <fullName evidence="1">Retrovirus-related Pol polyprotein from transposon 412</fullName>
    </submittedName>
</protein>